<dbReference type="InterPro" id="IPR051320">
    <property type="entry name" value="Viral_Replic_Matur_Polypro"/>
</dbReference>
<sequence length="152" mass="17947">MSRDELLVLRKTLNELLDKGFIRNVPFQWNQETELAFGKLKKAFITAPVLMQFDPERETILAIDSSGYCIGGVLQQYDNDGFLRPVAFFSKKNLPAEYNYPIYDKELLVVVKCLRQWDAELRGLHQFKILTDHKNLEYFTTARRLSERQIRW</sequence>
<comment type="caution">
    <text evidence="2">The sequence shown here is derived from an EMBL/GenBank/DDBJ whole genome shotgun (WGS) entry which is preliminary data.</text>
</comment>
<dbReference type="InterPro" id="IPR041577">
    <property type="entry name" value="RT_RNaseH_2"/>
</dbReference>
<dbReference type="CDD" id="cd09274">
    <property type="entry name" value="RNase_HI_RT_Ty3"/>
    <property type="match status" value="1"/>
</dbReference>
<keyword evidence="3" id="KW-1185">Reference proteome</keyword>
<feature type="domain" description="Reverse transcriptase/retrotransposon-derived protein RNase H-like" evidence="1">
    <location>
        <begin position="29"/>
        <end position="129"/>
    </location>
</feature>
<dbReference type="InterPro" id="IPR043128">
    <property type="entry name" value="Rev_trsase/Diguanyl_cyclase"/>
</dbReference>
<dbReference type="Proteomes" id="UP000572817">
    <property type="component" value="Unassembled WGS sequence"/>
</dbReference>
<dbReference type="Gene3D" id="3.30.70.270">
    <property type="match status" value="1"/>
</dbReference>
<dbReference type="EMBL" id="WWBZ02000017">
    <property type="protein sequence ID" value="KAF4308847.1"/>
    <property type="molecule type" value="Genomic_DNA"/>
</dbReference>
<evidence type="ECO:0000313" key="3">
    <source>
        <dbReference type="Proteomes" id="UP000572817"/>
    </source>
</evidence>
<dbReference type="AlphaFoldDB" id="A0A8H4NB13"/>
<dbReference type="InterPro" id="IPR043502">
    <property type="entry name" value="DNA/RNA_pol_sf"/>
</dbReference>
<evidence type="ECO:0000259" key="1">
    <source>
        <dbReference type="Pfam" id="PF17919"/>
    </source>
</evidence>
<accession>A0A8H4NB13</accession>
<protein>
    <recommendedName>
        <fullName evidence="1">Reverse transcriptase/retrotransposon-derived protein RNase H-like domain-containing protein</fullName>
    </recommendedName>
</protein>
<reference evidence="2" key="1">
    <citation type="submission" date="2020-04" db="EMBL/GenBank/DDBJ databases">
        <title>Genome Assembly and Annotation of Botryosphaeria dothidea sdau 11-99, a Latent Pathogen of Apple Fruit Ring Rot in China.</title>
        <authorList>
            <person name="Yu C."/>
            <person name="Diao Y."/>
            <person name="Lu Q."/>
            <person name="Zhao J."/>
            <person name="Cui S."/>
            <person name="Peng C."/>
            <person name="He B."/>
            <person name="Liu H."/>
        </authorList>
    </citation>
    <scope>NUCLEOTIDE SEQUENCE [LARGE SCALE GENOMIC DNA]</scope>
    <source>
        <strain evidence="2">Sdau11-99</strain>
    </source>
</reference>
<dbReference type="OrthoDB" id="5599418at2759"/>
<proteinExistence type="predicted"/>
<dbReference type="SUPFAM" id="SSF56672">
    <property type="entry name" value="DNA/RNA polymerases"/>
    <property type="match status" value="1"/>
</dbReference>
<dbReference type="PANTHER" id="PTHR33064:SF37">
    <property type="entry name" value="RIBONUCLEASE H"/>
    <property type="match status" value="1"/>
</dbReference>
<organism evidence="2 3">
    <name type="scientific">Botryosphaeria dothidea</name>
    <dbReference type="NCBI Taxonomy" id="55169"/>
    <lineage>
        <taxon>Eukaryota</taxon>
        <taxon>Fungi</taxon>
        <taxon>Dikarya</taxon>
        <taxon>Ascomycota</taxon>
        <taxon>Pezizomycotina</taxon>
        <taxon>Dothideomycetes</taxon>
        <taxon>Dothideomycetes incertae sedis</taxon>
        <taxon>Botryosphaeriales</taxon>
        <taxon>Botryosphaeriaceae</taxon>
        <taxon>Botryosphaeria</taxon>
    </lineage>
</organism>
<name>A0A8H4NB13_9PEZI</name>
<dbReference type="Pfam" id="PF17919">
    <property type="entry name" value="RT_RNaseH_2"/>
    <property type="match status" value="1"/>
</dbReference>
<dbReference type="PANTHER" id="PTHR33064">
    <property type="entry name" value="POL PROTEIN"/>
    <property type="match status" value="1"/>
</dbReference>
<evidence type="ECO:0000313" key="2">
    <source>
        <dbReference type="EMBL" id="KAF4308847.1"/>
    </source>
</evidence>
<gene>
    <name evidence="2" type="ORF">GTA08_BOTSDO14030</name>
</gene>